<evidence type="ECO:0000256" key="3">
    <source>
        <dbReference type="ARBA" id="ARBA00022517"/>
    </source>
</evidence>
<sequence length="239" mass="28200">MSSDDEDVRTKISNMPFSQVLELKSKLGTTNFNEVVFGKKKQTETDCKKQNKFGIRKFERTQAVDDDDTPIEMSSKKPVPFLGSDGLSKRKRKAMQRPVVRDPRFDRHCGEYDAASFRENFDFVFQMKQDEVKELKKQLKVCKDPEEKQKLRFVIQRAENQVREHLKQQKLHQKRAQEKEEAIKAINEGKRPFYMKKSEKRMTDLVEKYVDLKNSGKLKKHIEKRRKDAASQSKKKINL</sequence>
<dbReference type="GO" id="GO:0030686">
    <property type="term" value="C:90S preribosome"/>
    <property type="evidence" value="ECO:0007669"/>
    <property type="project" value="TreeGrafter"/>
</dbReference>
<accession>A0A336KD26</accession>
<dbReference type="Pfam" id="PF06102">
    <property type="entry name" value="RRP36"/>
    <property type="match status" value="1"/>
</dbReference>
<dbReference type="PANTHER" id="PTHR21738">
    <property type="entry name" value="RIBOSOMAL RNA PROCESSING PROTEIN 36 HOMOLOG"/>
    <property type="match status" value="1"/>
</dbReference>
<dbReference type="EMBL" id="UFQS01000316">
    <property type="protein sequence ID" value="SSX02774.1"/>
    <property type="molecule type" value="Genomic_DNA"/>
</dbReference>
<dbReference type="AlphaFoldDB" id="A0A336KD26"/>
<reference evidence="9" key="1">
    <citation type="submission" date="2018-04" db="EMBL/GenBank/DDBJ databases">
        <authorList>
            <person name="Go L.Y."/>
            <person name="Mitchell J.A."/>
        </authorList>
    </citation>
    <scope>NUCLEOTIDE SEQUENCE</scope>
    <source>
        <tissue evidence="9">Whole organism</tissue>
    </source>
</reference>
<dbReference type="VEuPathDB" id="VectorBase:CSON008376"/>
<dbReference type="InterPro" id="IPR009292">
    <property type="entry name" value="RRP36"/>
</dbReference>
<comment type="function">
    <text evidence="6">Component of the 90S pre-ribosome involved in the maturation of rRNAs. Required for early cleavages of the pre-RNAs in the 40S ribosomal subunit maturation pathway.</text>
</comment>
<name>A0A336KD26_CULSO</name>
<evidence type="ECO:0000313" key="10">
    <source>
        <dbReference type="EMBL" id="SSX23145.1"/>
    </source>
</evidence>
<keyword evidence="7" id="KW-0175">Coiled coil</keyword>
<evidence type="ECO:0000313" key="9">
    <source>
        <dbReference type="EMBL" id="SSX02774.1"/>
    </source>
</evidence>
<keyword evidence="6" id="KW-0687">Ribonucleoprotein</keyword>
<evidence type="ECO:0000256" key="8">
    <source>
        <dbReference type="SAM" id="MobiDB-lite"/>
    </source>
</evidence>
<feature type="coiled-coil region" evidence="7">
    <location>
        <begin position="148"/>
        <end position="215"/>
    </location>
</feature>
<evidence type="ECO:0000256" key="2">
    <source>
        <dbReference type="ARBA" id="ARBA00009418"/>
    </source>
</evidence>
<comment type="subcellular location">
    <subcellularLocation>
        <location evidence="1 6">Nucleus</location>
        <location evidence="1 6">Nucleolus</location>
    </subcellularLocation>
</comment>
<dbReference type="GO" id="GO:0005730">
    <property type="term" value="C:nucleolus"/>
    <property type="evidence" value="ECO:0007669"/>
    <property type="project" value="UniProtKB-SubCell"/>
</dbReference>
<dbReference type="EMBL" id="UFQT01000316">
    <property type="protein sequence ID" value="SSX23145.1"/>
    <property type="molecule type" value="Genomic_DNA"/>
</dbReference>
<protein>
    <recommendedName>
        <fullName evidence="6">rRNA biogenesis protein RRP36</fullName>
    </recommendedName>
</protein>
<organism evidence="9">
    <name type="scientific">Culicoides sonorensis</name>
    <name type="common">Biting midge</name>
    <dbReference type="NCBI Taxonomy" id="179676"/>
    <lineage>
        <taxon>Eukaryota</taxon>
        <taxon>Metazoa</taxon>
        <taxon>Ecdysozoa</taxon>
        <taxon>Arthropoda</taxon>
        <taxon>Hexapoda</taxon>
        <taxon>Insecta</taxon>
        <taxon>Pterygota</taxon>
        <taxon>Neoptera</taxon>
        <taxon>Endopterygota</taxon>
        <taxon>Diptera</taxon>
        <taxon>Nematocera</taxon>
        <taxon>Chironomoidea</taxon>
        <taxon>Ceratopogonidae</taxon>
        <taxon>Ceratopogoninae</taxon>
        <taxon>Culicoides</taxon>
        <taxon>Monoculicoides</taxon>
    </lineage>
</organism>
<dbReference type="OMA" id="CRNVEQK"/>
<feature type="region of interest" description="Disordered" evidence="8">
    <location>
        <begin position="64"/>
        <end position="102"/>
    </location>
</feature>
<evidence type="ECO:0000256" key="7">
    <source>
        <dbReference type="SAM" id="Coils"/>
    </source>
</evidence>
<evidence type="ECO:0000256" key="5">
    <source>
        <dbReference type="ARBA" id="ARBA00023242"/>
    </source>
</evidence>
<reference evidence="10" key="2">
    <citation type="submission" date="2018-07" db="EMBL/GenBank/DDBJ databases">
        <authorList>
            <person name="Quirk P.G."/>
            <person name="Krulwich T.A."/>
        </authorList>
    </citation>
    <scope>NUCLEOTIDE SEQUENCE</scope>
</reference>
<gene>
    <name evidence="9" type="primary">CSON008376</name>
</gene>
<dbReference type="GO" id="GO:0000462">
    <property type="term" value="P:maturation of SSU-rRNA from tricistronic rRNA transcript (SSU-rRNA, 5.8S rRNA, LSU-rRNA)"/>
    <property type="evidence" value="ECO:0007669"/>
    <property type="project" value="TreeGrafter"/>
</dbReference>
<evidence type="ECO:0000256" key="6">
    <source>
        <dbReference type="RuleBase" id="RU368027"/>
    </source>
</evidence>
<dbReference type="PANTHER" id="PTHR21738:SF0">
    <property type="entry name" value="RIBOSOMAL RNA PROCESSING PROTEIN 36 HOMOLOG"/>
    <property type="match status" value="1"/>
</dbReference>
<comment type="similarity">
    <text evidence="2 6">Belongs to the RRP36 family.</text>
</comment>
<comment type="subunit">
    <text evidence="6">Associates with 90S and pre-40S pre-ribosomal particles.</text>
</comment>
<keyword evidence="4 6" id="KW-0698">rRNA processing</keyword>
<proteinExistence type="inferred from homology"/>
<keyword evidence="3 6" id="KW-0690">Ribosome biogenesis</keyword>
<evidence type="ECO:0000256" key="4">
    <source>
        <dbReference type="ARBA" id="ARBA00022552"/>
    </source>
</evidence>
<feature type="region of interest" description="Disordered" evidence="8">
    <location>
        <begin position="217"/>
        <end position="239"/>
    </location>
</feature>
<evidence type="ECO:0000256" key="1">
    <source>
        <dbReference type="ARBA" id="ARBA00004604"/>
    </source>
</evidence>
<keyword evidence="5 6" id="KW-0539">Nucleus</keyword>